<dbReference type="AlphaFoldDB" id="A0A2J6S2H2"/>
<protein>
    <recommendedName>
        <fullName evidence="2">NAD(P)-binding domain-containing protein</fullName>
    </recommendedName>
</protein>
<dbReference type="GO" id="GO:0042602">
    <property type="term" value="F:riboflavin reductase (NADPH) activity"/>
    <property type="evidence" value="ECO:0007669"/>
    <property type="project" value="TreeGrafter"/>
</dbReference>
<sequence>MSTSSQPKQTIMVLGSTGGCTLNFTIRALQEGHQVSALVRSANKLTTLLKENAVTSSELKNLTIVEGNSKNETDMVKALQINGQVVDLIESGIGARPTFKNLIPSIEDPNICENTMTTLFKALSAIRVSAPSAYKRPILIGISTTGISEYGRDLPLPMIPVYAALASQPHKDKKLMEKMIKTEGSKEDSLLSGWCIVRASFLEMGTKNVGWENLRVGVEENGKPMPKSAIGWVISRPDVGRWIYAALVKDEAGIMRQRYLNHCVGITA</sequence>
<dbReference type="STRING" id="1149755.A0A2J6S2H2"/>
<dbReference type="InterPro" id="IPR051606">
    <property type="entry name" value="Polyketide_Oxido-like"/>
</dbReference>
<comment type="similarity">
    <text evidence="1">Belongs to the avfA family.</text>
</comment>
<dbReference type="Pfam" id="PF13460">
    <property type="entry name" value="NAD_binding_10"/>
    <property type="match status" value="1"/>
</dbReference>
<evidence type="ECO:0000313" key="4">
    <source>
        <dbReference type="Proteomes" id="UP000235786"/>
    </source>
</evidence>
<organism evidence="3 4">
    <name type="scientific">Hyaloscypha variabilis (strain UAMH 11265 / GT02V1 / F)</name>
    <name type="common">Meliniomyces variabilis</name>
    <dbReference type="NCBI Taxonomy" id="1149755"/>
    <lineage>
        <taxon>Eukaryota</taxon>
        <taxon>Fungi</taxon>
        <taxon>Dikarya</taxon>
        <taxon>Ascomycota</taxon>
        <taxon>Pezizomycotina</taxon>
        <taxon>Leotiomycetes</taxon>
        <taxon>Helotiales</taxon>
        <taxon>Hyaloscyphaceae</taxon>
        <taxon>Hyaloscypha</taxon>
        <taxon>Hyaloscypha variabilis</taxon>
    </lineage>
</organism>
<dbReference type="EMBL" id="KZ613940">
    <property type="protein sequence ID" value="PMD44945.1"/>
    <property type="molecule type" value="Genomic_DNA"/>
</dbReference>
<name>A0A2J6S2H2_HYAVF</name>
<evidence type="ECO:0000256" key="1">
    <source>
        <dbReference type="ARBA" id="ARBA00038376"/>
    </source>
</evidence>
<dbReference type="InterPro" id="IPR016040">
    <property type="entry name" value="NAD(P)-bd_dom"/>
</dbReference>
<evidence type="ECO:0000259" key="2">
    <source>
        <dbReference type="Pfam" id="PF13460"/>
    </source>
</evidence>
<dbReference type="Gene3D" id="3.40.50.720">
    <property type="entry name" value="NAD(P)-binding Rossmann-like Domain"/>
    <property type="match status" value="1"/>
</dbReference>
<evidence type="ECO:0000313" key="3">
    <source>
        <dbReference type="EMBL" id="PMD44945.1"/>
    </source>
</evidence>
<reference evidence="3 4" key="1">
    <citation type="submission" date="2016-04" db="EMBL/GenBank/DDBJ databases">
        <title>A degradative enzymes factory behind the ericoid mycorrhizal symbiosis.</title>
        <authorList>
            <consortium name="DOE Joint Genome Institute"/>
            <person name="Martino E."/>
            <person name="Morin E."/>
            <person name="Grelet G."/>
            <person name="Kuo A."/>
            <person name="Kohler A."/>
            <person name="Daghino S."/>
            <person name="Barry K."/>
            <person name="Choi C."/>
            <person name="Cichocki N."/>
            <person name="Clum A."/>
            <person name="Copeland A."/>
            <person name="Hainaut M."/>
            <person name="Haridas S."/>
            <person name="Labutti K."/>
            <person name="Lindquist E."/>
            <person name="Lipzen A."/>
            <person name="Khouja H.-R."/>
            <person name="Murat C."/>
            <person name="Ohm R."/>
            <person name="Olson A."/>
            <person name="Spatafora J."/>
            <person name="Veneault-Fourrey C."/>
            <person name="Henrissat B."/>
            <person name="Grigoriev I."/>
            <person name="Martin F."/>
            <person name="Perotto S."/>
        </authorList>
    </citation>
    <scope>NUCLEOTIDE SEQUENCE [LARGE SCALE GENOMIC DNA]</scope>
    <source>
        <strain evidence="3 4">F</strain>
    </source>
</reference>
<keyword evidence="4" id="KW-1185">Reference proteome</keyword>
<gene>
    <name evidence="3" type="ORF">L207DRAFT_507865</name>
</gene>
<proteinExistence type="inferred from homology"/>
<accession>A0A2J6S2H2</accession>
<dbReference type="GO" id="GO:0004074">
    <property type="term" value="F:biliverdin reductase [NAD(P)H] activity"/>
    <property type="evidence" value="ECO:0007669"/>
    <property type="project" value="TreeGrafter"/>
</dbReference>
<dbReference type="InterPro" id="IPR036291">
    <property type="entry name" value="NAD(P)-bd_dom_sf"/>
</dbReference>
<dbReference type="Proteomes" id="UP000235786">
    <property type="component" value="Unassembled WGS sequence"/>
</dbReference>
<dbReference type="OrthoDB" id="63935at2759"/>
<dbReference type="PANTHER" id="PTHR43355">
    <property type="entry name" value="FLAVIN REDUCTASE (NADPH)"/>
    <property type="match status" value="1"/>
</dbReference>
<feature type="domain" description="NAD(P)-binding" evidence="2">
    <location>
        <begin position="15"/>
        <end position="247"/>
    </location>
</feature>
<dbReference type="PANTHER" id="PTHR43355:SF2">
    <property type="entry name" value="FLAVIN REDUCTASE (NADPH)"/>
    <property type="match status" value="1"/>
</dbReference>
<dbReference type="SUPFAM" id="SSF51735">
    <property type="entry name" value="NAD(P)-binding Rossmann-fold domains"/>
    <property type="match status" value="1"/>
</dbReference>